<accession>B0MXE2</accession>
<dbReference type="EMBL" id="ABFK02000020">
    <property type="protein sequence ID" value="EDS02106.1"/>
    <property type="molecule type" value="Genomic_DNA"/>
</dbReference>
<keyword evidence="2" id="KW-1185">Reference proteome</keyword>
<sequence length="52" mass="6552">MIICREARMGVSYRHDFVYRFKAHKSLPFLWRKFKRNIREHIDGWQQELPLF</sequence>
<evidence type="ECO:0000313" key="2">
    <source>
        <dbReference type="Proteomes" id="UP000005819"/>
    </source>
</evidence>
<evidence type="ECO:0000313" key="1">
    <source>
        <dbReference type="EMBL" id="EDS02106.1"/>
    </source>
</evidence>
<gene>
    <name evidence="1" type="ORF">ALIPUT_01625</name>
</gene>
<dbReference type="HOGENOM" id="CLU_3076030_0_0_10"/>
<reference evidence="1" key="2">
    <citation type="submission" date="2013-09" db="EMBL/GenBank/DDBJ databases">
        <title>Draft genome sequence of Alistipes putredinis (DSM 17216).</title>
        <authorList>
            <person name="Sudarsanam P."/>
            <person name="Ley R."/>
            <person name="Guruge J."/>
            <person name="Turnbaugh P.J."/>
            <person name="Mahowald M."/>
            <person name="Liep D."/>
            <person name="Gordon J."/>
        </authorList>
    </citation>
    <scope>NUCLEOTIDE SEQUENCE</scope>
    <source>
        <strain evidence="1">DSM 17216</strain>
    </source>
</reference>
<name>B0MXE2_9BACT</name>
<dbReference type="Proteomes" id="UP000005819">
    <property type="component" value="Unassembled WGS sequence"/>
</dbReference>
<reference evidence="1" key="1">
    <citation type="submission" date="2007-10" db="EMBL/GenBank/DDBJ databases">
        <authorList>
            <person name="Fulton L."/>
            <person name="Clifton S."/>
            <person name="Fulton B."/>
            <person name="Xu J."/>
            <person name="Minx P."/>
            <person name="Pepin K.H."/>
            <person name="Johnson M."/>
            <person name="Thiruvilangam P."/>
            <person name="Bhonagiri V."/>
            <person name="Nash W.E."/>
            <person name="Mardis E.R."/>
            <person name="Wilson R.K."/>
        </authorList>
    </citation>
    <scope>NUCLEOTIDE SEQUENCE [LARGE SCALE GENOMIC DNA]</scope>
    <source>
        <strain evidence="1">DSM 17216</strain>
    </source>
</reference>
<comment type="caution">
    <text evidence="1">The sequence shown here is derived from an EMBL/GenBank/DDBJ whole genome shotgun (WGS) entry which is preliminary data.</text>
</comment>
<organism evidence="1 2">
    <name type="scientific">Alistipes putredinis DSM 17216</name>
    <dbReference type="NCBI Taxonomy" id="445970"/>
    <lineage>
        <taxon>Bacteria</taxon>
        <taxon>Pseudomonadati</taxon>
        <taxon>Bacteroidota</taxon>
        <taxon>Bacteroidia</taxon>
        <taxon>Bacteroidales</taxon>
        <taxon>Rikenellaceae</taxon>
        <taxon>Alistipes</taxon>
    </lineage>
</organism>
<proteinExistence type="predicted"/>
<protein>
    <submittedName>
        <fullName evidence="1">Uncharacterized protein</fullName>
    </submittedName>
</protein>
<dbReference type="AlphaFoldDB" id="B0MXE2"/>